<proteinExistence type="predicted"/>
<evidence type="ECO:0000313" key="1">
    <source>
        <dbReference type="EMBL" id="CDQ84284.1"/>
    </source>
</evidence>
<dbReference type="EMBL" id="FR906387">
    <property type="protein sequence ID" value="CDQ84284.1"/>
    <property type="molecule type" value="Genomic_DNA"/>
</dbReference>
<reference evidence="1" key="1">
    <citation type="journal article" date="2014" name="Nat. Commun.">
        <title>The rainbow trout genome provides novel insights into evolution after whole-genome duplication in vertebrates.</title>
        <authorList>
            <person name="Berthelot C."/>
            <person name="Brunet F."/>
            <person name="Chalopin D."/>
            <person name="Juanchich A."/>
            <person name="Bernard M."/>
            <person name="Noel B."/>
            <person name="Bento P."/>
            <person name="Da Silva C."/>
            <person name="Labadie K."/>
            <person name="Alberti A."/>
            <person name="Aury J.M."/>
            <person name="Louis A."/>
            <person name="Dehais P."/>
            <person name="Bardou P."/>
            <person name="Montfort J."/>
            <person name="Klopp C."/>
            <person name="Cabau C."/>
            <person name="Gaspin C."/>
            <person name="Thorgaard G.H."/>
            <person name="Boussaha M."/>
            <person name="Quillet E."/>
            <person name="Guyomard R."/>
            <person name="Galiana D."/>
            <person name="Bobe J."/>
            <person name="Volff J.N."/>
            <person name="Genet C."/>
            <person name="Wincker P."/>
            <person name="Jaillon O."/>
            <person name="Roest Crollius H."/>
            <person name="Guiguen Y."/>
        </authorList>
    </citation>
    <scope>NUCLEOTIDE SEQUENCE [LARGE SCALE GENOMIC DNA]</scope>
</reference>
<dbReference type="PaxDb" id="8022-A0A060Y4I8"/>
<evidence type="ECO:0000313" key="2">
    <source>
        <dbReference type="Proteomes" id="UP000193380"/>
    </source>
</evidence>
<dbReference type="STRING" id="8022.A0A060Y4I8"/>
<organism evidence="1 2">
    <name type="scientific">Oncorhynchus mykiss</name>
    <name type="common">Rainbow trout</name>
    <name type="synonym">Salmo gairdneri</name>
    <dbReference type="NCBI Taxonomy" id="8022"/>
    <lineage>
        <taxon>Eukaryota</taxon>
        <taxon>Metazoa</taxon>
        <taxon>Chordata</taxon>
        <taxon>Craniata</taxon>
        <taxon>Vertebrata</taxon>
        <taxon>Euteleostomi</taxon>
        <taxon>Actinopterygii</taxon>
        <taxon>Neopterygii</taxon>
        <taxon>Teleostei</taxon>
        <taxon>Protacanthopterygii</taxon>
        <taxon>Salmoniformes</taxon>
        <taxon>Salmonidae</taxon>
        <taxon>Salmoninae</taxon>
        <taxon>Oncorhynchus</taxon>
    </lineage>
</organism>
<accession>A0A060Y4I8</accession>
<protein>
    <submittedName>
        <fullName evidence="1">Uncharacterized protein</fullName>
    </submittedName>
</protein>
<dbReference type="AlphaFoldDB" id="A0A060Y4I8"/>
<name>A0A060Y4I8_ONCMY</name>
<gene>
    <name evidence="1" type="ORF">GSONMT00056922001</name>
</gene>
<reference evidence="1" key="2">
    <citation type="submission" date="2014-03" db="EMBL/GenBank/DDBJ databases">
        <authorList>
            <person name="Genoscope - CEA"/>
        </authorList>
    </citation>
    <scope>NUCLEOTIDE SEQUENCE</scope>
</reference>
<dbReference type="Proteomes" id="UP000193380">
    <property type="component" value="Unassembled WGS sequence"/>
</dbReference>
<sequence length="71" mass="7971">MEHDFKIAAVDDINKVPLDLSPLATPMIIYNKIEDHSAVVAHWDSPLPHPESTTRDDKSSLWHFPHTLSAA</sequence>